<feature type="chain" id="PRO_5040532856" description="Carboxylic ester hydrolase" evidence="3">
    <location>
        <begin position="25"/>
        <end position="543"/>
    </location>
</feature>
<dbReference type="Proteomes" id="UP000799444">
    <property type="component" value="Unassembled WGS sequence"/>
</dbReference>
<dbReference type="PANTHER" id="PTHR43918">
    <property type="entry name" value="ACETYLCHOLINESTERASE"/>
    <property type="match status" value="1"/>
</dbReference>
<dbReference type="SUPFAM" id="SSF53474">
    <property type="entry name" value="alpha/beta-Hydrolases"/>
    <property type="match status" value="1"/>
</dbReference>
<protein>
    <recommendedName>
        <fullName evidence="3">Carboxylic ester hydrolase</fullName>
        <ecNumber evidence="3">3.1.1.-</ecNumber>
    </recommendedName>
</protein>
<evidence type="ECO:0000313" key="5">
    <source>
        <dbReference type="EMBL" id="KAF2737423.1"/>
    </source>
</evidence>
<dbReference type="InterPro" id="IPR019819">
    <property type="entry name" value="Carboxylesterase_B_CS"/>
</dbReference>
<evidence type="ECO:0000256" key="3">
    <source>
        <dbReference type="RuleBase" id="RU361235"/>
    </source>
</evidence>
<dbReference type="InterPro" id="IPR050654">
    <property type="entry name" value="AChE-related_enzymes"/>
</dbReference>
<dbReference type="InterPro" id="IPR029058">
    <property type="entry name" value="AB_hydrolase_fold"/>
</dbReference>
<dbReference type="Gene3D" id="3.40.50.1820">
    <property type="entry name" value="alpha/beta hydrolase"/>
    <property type="match status" value="1"/>
</dbReference>
<dbReference type="PROSITE" id="PS00941">
    <property type="entry name" value="CARBOXYLESTERASE_B_2"/>
    <property type="match status" value="1"/>
</dbReference>
<feature type="signal peptide" evidence="3">
    <location>
        <begin position="1"/>
        <end position="24"/>
    </location>
</feature>
<dbReference type="Pfam" id="PF00135">
    <property type="entry name" value="COesterase"/>
    <property type="match status" value="1"/>
</dbReference>
<dbReference type="PANTHER" id="PTHR43918:SF4">
    <property type="entry name" value="CARBOXYLIC ESTER HYDROLASE"/>
    <property type="match status" value="1"/>
</dbReference>
<reference evidence="5" key="1">
    <citation type="journal article" date="2020" name="Stud. Mycol.">
        <title>101 Dothideomycetes genomes: a test case for predicting lifestyles and emergence of pathogens.</title>
        <authorList>
            <person name="Haridas S."/>
            <person name="Albert R."/>
            <person name="Binder M."/>
            <person name="Bloem J."/>
            <person name="Labutti K."/>
            <person name="Salamov A."/>
            <person name="Andreopoulos B."/>
            <person name="Baker S."/>
            <person name="Barry K."/>
            <person name="Bills G."/>
            <person name="Bluhm B."/>
            <person name="Cannon C."/>
            <person name="Castanera R."/>
            <person name="Culley D."/>
            <person name="Daum C."/>
            <person name="Ezra D."/>
            <person name="Gonzalez J."/>
            <person name="Henrissat B."/>
            <person name="Kuo A."/>
            <person name="Liang C."/>
            <person name="Lipzen A."/>
            <person name="Lutzoni F."/>
            <person name="Magnuson J."/>
            <person name="Mondo S."/>
            <person name="Nolan M."/>
            <person name="Ohm R."/>
            <person name="Pangilinan J."/>
            <person name="Park H.-J."/>
            <person name="Ramirez L."/>
            <person name="Alfaro M."/>
            <person name="Sun H."/>
            <person name="Tritt A."/>
            <person name="Yoshinaga Y."/>
            <person name="Zwiers L.-H."/>
            <person name="Turgeon B."/>
            <person name="Goodwin S."/>
            <person name="Spatafora J."/>
            <person name="Crous P."/>
            <person name="Grigoriev I."/>
        </authorList>
    </citation>
    <scope>NUCLEOTIDE SEQUENCE</scope>
    <source>
        <strain evidence="5">CBS 125425</strain>
    </source>
</reference>
<keyword evidence="2 3" id="KW-0378">Hydrolase</keyword>
<dbReference type="InterPro" id="IPR019826">
    <property type="entry name" value="Carboxylesterase_B_AS"/>
</dbReference>
<dbReference type="EMBL" id="ML996116">
    <property type="protein sequence ID" value="KAF2737423.1"/>
    <property type="molecule type" value="Genomic_DNA"/>
</dbReference>
<comment type="caution">
    <text evidence="5">The sequence shown here is derived from an EMBL/GenBank/DDBJ whole genome shotgun (WGS) entry which is preliminary data.</text>
</comment>
<evidence type="ECO:0000313" key="6">
    <source>
        <dbReference type="Proteomes" id="UP000799444"/>
    </source>
</evidence>
<keyword evidence="3" id="KW-0732">Signal</keyword>
<dbReference type="EC" id="3.1.1.-" evidence="3"/>
<sequence>MGLRLSAQLVAFLVVFLSFHGACQIPPTVAIANGTIIGVNDAQNHVQKFLGVPFAEPPVGDLRLRQATPIRKAFGTWDASHFGHSCLGPRGSNQPNGSEDCLTLNIWRPEGARGKLPVLVWLYGGGLSAGYTSNPLFEGTNLVKISTEIGKPIILVTVNYRLSAFGFLNGRQMAELDLLNIGMKDQRLAFAWLQDNIGAFGGDPKKVTLAGESAGAVSIYSHMAAYGGRDDGLFRAAILESGGAFPLTGPKTSAFQATFDGLITKTSCSTYANASTTDQLDCIRKLSLDDFRNNVGSSTGQSIDGGFSPTSIQFAFPAGKYVKVATMVGANTDEGTTSAPKGINTVAQLVGPLSAGYFRPVPLPSNMTSAIISRYPTDPRLGCPYNTGTAFSSSALDKQACAIFGDLVQTAPARMIARSLTANNGDIPVYRYRFNHLPHSTSSTPSRQGIGTGIEQSYVFSNQVPDWPYDRSLAYEMTSVWVSFASDLDPNPGGKSTLPVWPRYGANATSIVFNGYGSTIEEDEYRRDGIDYLIDNVLPYGAQ</sequence>
<evidence type="ECO:0000259" key="4">
    <source>
        <dbReference type="Pfam" id="PF00135"/>
    </source>
</evidence>
<feature type="non-terminal residue" evidence="5">
    <location>
        <position position="1"/>
    </location>
</feature>
<gene>
    <name evidence="5" type="ORF">EJ04DRAFT_550585</name>
</gene>
<evidence type="ECO:0000256" key="2">
    <source>
        <dbReference type="ARBA" id="ARBA00022801"/>
    </source>
</evidence>
<evidence type="ECO:0000256" key="1">
    <source>
        <dbReference type="ARBA" id="ARBA00005964"/>
    </source>
</evidence>
<accession>A0A9P4R5Z1</accession>
<organism evidence="5 6">
    <name type="scientific">Polyplosphaeria fusca</name>
    <dbReference type="NCBI Taxonomy" id="682080"/>
    <lineage>
        <taxon>Eukaryota</taxon>
        <taxon>Fungi</taxon>
        <taxon>Dikarya</taxon>
        <taxon>Ascomycota</taxon>
        <taxon>Pezizomycotina</taxon>
        <taxon>Dothideomycetes</taxon>
        <taxon>Pleosporomycetidae</taxon>
        <taxon>Pleosporales</taxon>
        <taxon>Tetraplosphaeriaceae</taxon>
        <taxon>Polyplosphaeria</taxon>
    </lineage>
</organism>
<dbReference type="OrthoDB" id="408631at2759"/>
<dbReference type="PROSITE" id="PS00122">
    <property type="entry name" value="CARBOXYLESTERASE_B_1"/>
    <property type="match status" value="1"/>
</dbReference>
<name>A0A9P4R5Z1_9PLEO</name>
<comment type="similarity">
    <text evidence="1 3">Belongs to the type-B carboxylesterase/lipase family.</text>
</comment>
<dbReference type="AlphaFoldDB" id="A0A9P4R5Z1"/>
<feature type="domain" description="Carboxylesterase type B" evidence="4">
    <location>
        <begin position="27"/>
        <end position="511"/>
    </location>
</feature>
<proteinExistence type="inferred from homology"/>
<dbReference type="GO" id="GO:0052689">
    <property type="term" value="F:carboxylic ester hydrolase activity"/>
    <property type="evidence" value="ECO:0007669"/>
    <property type="project" value="TreeGrafter"/>
</dbReference>
<keyword evidence="6" id="KW-1185">Reference proteome</keyword>
<dbReference type="InterPro" id="IPR002018">
    <property type="entry name" value="CarbesteraseB"/>
</dbReference>